<dbReference type="GO" id="GO:0005524">
    <property type="term" value="F:ATP binding"/>
    <property type="evidence" value="ECO:0007669"/>
    <property type="project" value="UniProtKB-KW"/>
</dbReference>
<protein>
    <recommendedName>
        <fullName evidence="3">Mitochondrial chaperone BCS1</fullName>
    </recommendedName>
    <alternativeName>
        <fullName evidence="12">BCS1-like protein</fullName>
    </alternativeName>
</protein>
<dbReference type="GO" id="GO:0034551">
    <property type="term" value="P:mitochondrial respiratory chain complex III assembly"/>
    <property type="evidence" value="ECO:0007669"/>
    <property type="project" value="UniProtKB-ARBA"/>
</dbReference>
<evidence type="ECO:0000256" key="8">
    <source>
        <dbReference type="ARBA" id="ARBA00022840"/>
    </source>
</evidence>
<dbReference type="PANTHER" id="PTHR23070">
    <property type="entry name" value="BCS1 AAA-TYPE ATPASE"/>
    <property type="match status" value="1"/>
</dbReference>
<dbReference type="InterPro" id="IPR014851">
    <property type="entry name" value="BCS1_N"/>
</dbReference>
<evidence type="ECO:0000259" key="15">
    <source>
        <dbReference type="SMART" id="SM00382"/>
    </source>
</evidence>
<feature type="domain" description="BCS1 N-terminal" evidence="16">
    <location>
        <begin position="23"/>
        <end position="190"/>
    </location>
</feature>
<evidence type="ECO:0000256" key="13">
    <source>
        <dbReference type="ARBA" id="ARBA00048778"/>
    </source>
</evidence>
<dbReference type="CDD" id="cd19510">
    <property type="entry name" value="RecA-like_BCS1"/>
    <property type="match status" value="1"/>
</dbReference>
<dbReference type="Pfam" id="PF08740">
    <property type="entry name" value="BCS1_N"/>
    <property type="match status" value="1"/>
</dbReference>
<keyword evidence="9" id="KW-1133">Transmembrane helix</keyword>
<dbReference type="EnsemblMetazoa" id="XM_021040416.2">
    <property type="protein sequence ID" value="XP_020896075.1"/>
    <property type="gene ID" value="LOC110235005"/>
</dbReference>
<evidence type="ECO:0000259" key="16">
    <source>
        <dbReference type="SMART" id="SM01024"/>
    </source>
</evidence>
<evidence type="ECO:0000256" key="2">
    <source>
        <dbReference type="ARBA" id="ARBA00007448"/>
    </source>
</evidence>
<dbReference type="InterPro" id="IPR003959">
    <property type="entry name" value="ATPase_AAA_core"/>
</dbReference>
<evidence type="ECO:0000256" key="14">
    <source>
        <dbReference type="RuleBase" id="RU003651"/>
    </source>
</evidence>
<organism evidence="17 18">
    <name type="scientific">Exaiptasia diaphana</name>
    <name type="common">Tropical sea anemone</name>
    <name type="synonym">Aiptasia pulchella</name>
    <dbReference type="NCBI Taxonomy" id="2652724"/>
    <lineage>
        <taxon>Eukaryota</taxon>
        <taxon>Metazoa</taxon>
        <taxon>Cnidaria</taxon>
        <taxon>Anthozoa</taxon>
        <taxon>Hexacorallia</taxon>
        <taxon>Actiniaria</taxon>
        <taxon>Aiptasiidae</taxon>
        <taxon>Exaiptasia</taxon>
    </lineage>
</organism>
<dbReference type="Pfam" id="PF00004">
    <property type="entry name" value="AAA"/>
    <property type="match status" value="1"/>
</dbReference>
<evidence type="ECO:0000313" key="17">
    <source>
        <dbReference type="EnsemblMetazoa" id="XP_020896075.1"/>
    </source>
</evidence>
<dbReference type="AlphaFoldDB" id="A0A913WYF1"/>
<keyword evidence="18" id="KW-1185">Reference proteome</keyword>
<reference evidence="17" key="1">
    <citation type="submission" date="2022-11" db="UniProtKB">
        <authorList>
            <consortium name="EnsemblMetazoa"/>
        </authorList>
    </citation>
    <scope>IDENTIFICATION</scope>
</reference>
<keyword evidence="10" id="KW-0496">Mitochondrion</keyword>
<evidence type="ECO:0000256" key="3">
    <source>
        <dbReference type="ARBA" id="ARBA00016942"/>
    </source>
</evidence>
<evidence type="ECO:0000313" key="18">
    <source>
        <dbReference type="Proteomes" id="UP000887567"/>
    </source>
</evidence>
<evidence type="ECO:0000256" key="9">
    <source>
        <dbReference type="ARBA" id="ARBA00022989"/>
    </source>
</evidence>
<dbReference type="FunFam" id="3.40.50.300:FF:000768">
    <property type="entry name" value="Probable mitochondrial chaperone bcs1"/>
    <property type="match status" value="1"/>
</dbReference>
<dbReference type="SMART" id="SM00382">
    <property type="entry name" value="AAA"/>
    <property type="match status" value="1"/>
</dbReference>
<dbReference type="SMART" id="SM01024">
    <property type="entry name" value="BCS1_N"/>
    <property type="match status" value="1"/>
</dbReference>
<dbReference type="PROSITE" id="PS00674">
    <property type="entry name" value="AAA"/>
    <property type="match status" value="1"/>
</dbReference>
<comment type="similarity">
    <text evidence="2">Belongs to the AAA ATPase family. BCS1 subfamily.</text>
</comment>
<dbReference type="KEGG" id="epa:110235005"/>
<dbReference type="InterPro" id="IPR003960">
    <property type="entry name" value="ATPase_AAA_CS"/>
</dbReference>
<dbReference type="GO" id="GO:0016887">
    <property type="term" value="F:ATP hydrolysis activity"/>
    <property type="evidence" value="ECO:0007669"/>
    <property type="project" value="InterPro"/>
</dbReference>
<evidence type="ECO:0000256" key="6">
    <source>
        <dbReference type="ARBA" id="ARBA00022792"/>
    </source>
</evidence>
<evidence type="ECO:0000256" key="5">
    <source>
        <dbReference type="ARBA" id="ARBA00022741"/>
    </source>
</evidence>
<evidence type="ECO:0000256" key="10">
    <source>
        <dbReference type="ARBA" id="ARBA00023128"/>
    </source>
</evidence>
<dbReference type="GeneID" id="110235005"/>
<keyword evidence="5 14" id="KW-0547">Nucleotide-binding</keyword>
<feature type="domain" description="AAA+ ATPase" evidence="15">
    <location>
        <begin position="221"/>
        <end position="357"/>
    </location>
</feature>
<dbReference type="InterPro" id="IPR027417">
    <property type="entry name" value="P-loop_NTPase"/>
</dbReference>
<comment type="catalytic activity">
    <reaction evidence="13">
        <text>ATP + H2O = ADP + phosphate + H(+)</text>
        <dbReference type="Rhea" id="RHEA:13065"/>
        <dbReference type="ChEBI" id="CHEBI:15377"/>
        <dbReference type="ChEBI" id="CHEBI:15378"/>
        <dbReference type="ChEBI" id="CHEBI:30616"/>
        <dbReference type="ChEBI" id="CHEBI:43474"/>
        <dbReference type="ChEBI" id="CHEBI:456216"/>
    </reaction>
    <physiologicalReaction direction="left-to-right" evidence="13">
        <dbReference type="Rhea" id="RHEA:13066"/>
    </physiologicalReaction>
</comment>
<comment type="subcellular location">
    <subcellularLocation>
        <location evidence="1">Mitochondrion inner membrane</location>
        <topology evidence="1">Single-pass membrane protein</topology>
    </subcellularLocation>
</comment>
<dbReference type="OMA" id="WMTLYQR"/>
<evidence type="ECO:0000256" key="1">
    <source>
        <dbReference type="ARBA" id="ARBA00004434"/>
    </source>
</evidence>
<dbReference type="InterPro" id="IPR003593">
    <property type="entry name" value="AAA+_ATPase"/>
</dbReference>
<keyword evidence="7" id="KW-0378">Hydrolase</keyword>
<dbReference type="SUPFAM" id="SSF52540">
    <property type="entry name" value="P-loop containing nucleoside triphosphate hydrolases"/>
    <property type="match status" value="1"/>
</dbReference>
<dbReference type="RefSeq" id="XP_020896075.1">
    <property type="nucleotide sequence ID" value="XM_021040416.2"/>
</dbReference>
<evidence type="ECO:0000256" key="12">
    <source>
        <dbReference type="ARBA" id="ARBA00032816"/>
    </source>
</evidence>
<keyword evidence="11" id="KW-0472">Membrane</keyword>
<name>A0A913WYF1_EXADI</name>
<keyword evidence="6" id="KW-0999">Mitochondrion inner membrane</keyword>
<proteinExistence type="inferred from homology"/>
<dbReference type="Pfam" id="PF25426">
    <property type="entry name" value="AAA_lid_BCS1"/>
    <property type="match status" value="1"/>
</dbReference>
<dbReference type="OrthoDB" id="10251412at2759"/>
<keyword evidence="4" id="KW-0812">Transmembrane</keyword>
<keyword evidence="8 14" id="KW-0067">ATP-binding</keyword>
<dbReference type="InterPro" id="IPR050747">
    <property type="entry name" value="Mitochondrial_chaperone_BCS1"/>
</dbReference>
<dbReference type="Proteomes" id="UP000887567">
    <property type="component" value="Unplaced"/>
</dbReference>
<dbReference type="InterPro" id="IPR057495">
    <property type="entry name" value="AAA_lid_BCS1"/>
</dbReference>
<evidence type="ECO:0000256" key="11">
    <source>
        <dbReference type="ARBA" id="ARBA00023136"/>
    </source>
</evidence>
<evidence type="ECO:0000256" key="4">
    <source>
        <dbReference type="ARBA" id="ARBA00022692"/>
    </source>
</evidence>
<sequence length="419" mass="47337">MPMSDLVSSLGDNPYFSAGFGLVGVGAVVAGLRKGSQHALVALRRLALITLEVPSKDKSYHWVLQWITANARKAQHISVETTFQQHDTGRISTRYDYVPSPGTHFFQYKNNWIRVERSREKMVDLTTGAPWETVTLTALGRDRKIFNDLLEEARVMALAKTEGKTVMYIPMGAEWRQFGFPRRKRPLDSVILGDGISENILLDVRDFNSNSKWYMDRGIPYRRGYLLYGPPGCGKSSFIQALAGELDYSICVMNLSDRSLSDDRLNHLMSVAPQQSIILLEDIDAAFVKTDEAKDGSKRENVYMNRVTFSGLLNCLDGVASTEERIVFMTTNHLNRLDGALIRPGRVDVKQEIAWASRSQLIRMFMRFYPEQSHTLATKFADKALESGEDKSVAQIQGHFMRFKNDPLAAVEQVELIKL</sequence>
<dbReference type="Gene3D" id="3.40.50.300">
    <property type="entry name" value="P-loop containing nucleotide triphosphate hydrolases"/>
    <property type="match status" value="1"/>
</dbReference>
<evidence type="ECO:0000256" key="7">
    <source>
        <dbReference type="ARBA" id="ARBA00022801"/>
    </source>
</evidence>
<dbReference type="GO" id="GO:0005743">
    <property type="term" value="C:mitochondrial inner membrane"/>
    <property type="evidence" value="ECO:0007669"/>
    <property type="project" value="UniProtKB-SubCell"/>
</dbReference>
<accession>A0A913WYF1</accession>